<keyword evidence="1" id="KW-1133">Transmembrane helix</keyword>
<name>A0A0B7GXC9_TREPH</name>
<keyword evidence="1" id="KW-0472">Membrane</keyword>
<evidence type="ECO:0000313" key="2">
    <source>
        <dbReference type="EMBL" id="CEM61301.1"/>
    </source>
</evidence>
<dbReference type="EMBL" id="CDNC01000009">
    <property type="protein sequence ID" value="CEM61301.1"/>
    <property type="molecule type" value="Genomic_DNA"/>
</dbReference>
<sequence>MLNTILNANLITPKIMPKTKPPTPKQLHKIKKINTLIIVWLLVKFLYTISVNFF</sequence>
<keyword evidence="3" id="KW-1185">Reference proteome</keyword>
<evidence type="ECO:0000256" key="1">
    <source>
        <dbReference type="SAM" id="Phobius"/>
    </source>
</evidence>
<reference evidence="3" key="1">
    <citation type="submission" date="2015-01" db="EMBL/GenBank/DDBJ databases">
        <authorList>
            <person name="Manzoor Shahid"/>
            <person name="Zubair Saima"/>
        </authorList>
    </citation>
    <scope>NUCLEOTIDE SEQUENCE [LARGE SCALE GENOMIC DNA]</scope>
    <source>
        <strain evidence="3">V1</strain>
    </source>
</reference>
<organism evidence="2 3">
    <name type="scientific">Treponema phagedenis</name>
    <dbReference type="NCBI Taxonomy" id="162"/>
    <lineage>
        <taxon>Bacteria</taxon>
        <taxon>Pseudomonadati</taxon>
        <taxon>Spirochaetota</taxon>
        <taxon>Spirochaetia</taxon>
        <taxon>Spirochaetales</taxon>
        <taxon>Treponemataceae</taxon>
        <taxon>Treponema</taxon>
    </lineage>
</organism>
<evidence type="ECO:0000313" key="3">
    <source>
        <dbReference type="Proteomes" id="UP000042527"/>
    </source>
</evidence>
<dbReference type="Proteomes" id="UP000042527">
    <property type="component" value="Unassembled WGS sequence"/>
</dbReference>
<dbReference type="AlphaFoldDB" id="A0A0B7GXC9"/>
<proteinExistence type="predicted"/>
<feature type="transmembrane region" description="Helical" evidence="1">
    <location>
        <begin position="33"/>
        <end position="53"/>
    </location>
</feature>
<gene>
    <name evidence="2" type="ORF">TPHV1_170032</name>
</gene>
<accession>A0A0B7GXC9</accession>
<protein>
    <submittedName>
        <fullName evidence="2">Uncharacterized protein</fullName>
    </submittedName>
</protein>
<keyword evidence="1" id="KW-0812">Transmembrane</keyword>